<proteinExistence type="predicted"/>
<dbReference type="InterPro" id="IPR002110">
    <property type="entry name" value="Ankyrin_rpt"/>
</dbReference>
<evidence type="ECO:0000259" key="5">
    <source>
        <dbReference type="Pfam" id="PF20720"/>
    </source>
</evidence>
<dbReference type="InterPro" id="IPR049050">
    <property type="entry name" value="nSTAND3"/>
</dbReference>
<sequence length="838" mass="94307">MSDPGSVAFENGSAADSTQADDSKDRSDLAFTGHGPPTQNEATVNFCPSNGISSDEVTTVQEMSEEGAVMRVVRGSGQLNMEGNEFHVGNQVNVTHAHGELHQHVGTMVKKQIIQTNNFTCSDDIPGYDQIKDQSRMDMASGDNVFVETKGFHQALGLLKKHGVLVIQGPSGSGKSAIGYALLRHFDNLGYTPLILHRVQEWRSHIGGDRKQVVLLDGVFGEVCLDFESISKWSKTFNNMLEYAKSHKCLILLTVYAHITSEICASAHVGDFFQRVEILRLDLLPEFSKHEKREMARKYLTANAEAVTEQVMNEILTVKQCGPTFPWLLNEYFRFPAGSAQRSTILKAPERAHLPFLRKLLADKAMDHCFAAVLLLAMRTNSDFHCSLENLRQQLNEIGLPGIGAKAVQTAARHFTGNYIVKDRSCFTSRTTYNAAGLALGASEFLPNLLQVCDLEFLIQYVHTEDSHMEALKVDCKSSGYETFLERIYMEIVRGNIQEVCQIQSLQSKELLQNFKHFCENHKDFRKMLAAKDTKHKQTILYWSSFCPSTQLTDWVISEKSERLNQQNQQLTTELQQILFVYALSGKNTSCEIVKSVITAWKKNIRRPYLLDHLKLPLPSKKQRITEELQEVCHTMYTRTLPDTVCYLEDSSLVVPRELFSLRTFKNKISLNMPGKHWYLAFRLLADREADEKDAEGNTLLHLAADIGDIDDIKLAIKSGASLTAENTQSLTPPELARKRRKRAADGNPWRTTVFKKHMWARHAPLRAACENQHKEIVELLLQRGASVNERYEEKRTPLHIACAANSCDIVLVLVNHGADVHAVDDGGRTSPARGHRE</sequence>
<keyword evidence="1" id="KW-0677">Repeat</keyword>
<feature type="repeat" description="ANK" evidence="3">
    <location>
        <begin position="696"/>
        <end position="728"/>
    </location>
</feature>
<dbReference type="PANTHER" id="PTHR24171">
    <property type="entry name" value="ANKYRIN REPEAT DOMAIN-CONTAINING PROTEIN 39-RELATED"/>
    <property type="match status" value="1"/>
</dbReference>
<name>A0ABD0KJP8_9CAEN</name>
<accession>A0ABD0KJP8</accession>
<dbReference type="SMART" id="SM00248">
    <property type="entry name" value="ANK"/>
    <property type="match status" value="3"/>
</dbReference>
<dbReference type="Gene3D" id="1.25.40.20">
    <property type="entry name" value="Ankyrin repeat-containing domain"/>
    <property type="match status" value="2"/>
</dbReference>
<feature type="repeat" description="ANK" evidence="3">
    <location>
        <begin position="794"/>
        <end position="826"/>
    </location>
</feature>
<dbReference type="Pfam" id="PF12796">
    <property type="entry name" value="Ank_2"/>
    <property type="match status" value="1"/>
</dbReference>
<gene>
    <name evidence="6" type="ORF">BaRGS_00021480</name>
</gene>
<dbReference type="PANTHER" id="PTHR24171:SF9">
    <property type="entry name" value="ANKYRIN REPEAT DOMAIN-CONTAINING PROTEIN 39"/>
    <property type="match status" value="1"/>
</dbReference>
<feature type="region of interest" description="Disordered" evidence="4">
    <location>
        <begin position="726"/>
        <end position="748"/>
    </location>
</feature>
<dbReference type="SUPFAM" id="SSF48403">
    <property type="entry name" value="Ankyrin repeat"/>
    <property type="match status" value="1"/>
</dbReference>
<comment type="caution">
    <text evidence="6">The sequence shown here is derived from an EMBL/GenBank/DDBJ whole genome shotgun (WGS) entry which is preliminary data.</text>
</comment>
<dbReference type="SUPFAM" id="SSF52540">
    <property type="entry name" value="P-loop containing nucleoside triphosphate hydrolases"/>
    <property type="match status" value="1"/>
</dbReference>
<dbReference type="AlphaFoldDB" id="A0ABD0KJP8"/>
<dbReference type="InterPro" id="IPR027417">
    <property type="entry name" value="P-loop_NTPase"/>
</dbReference>
<keyword evidence="7" id="KW-1185">Reference proteome</keyword>
<evidence type="ECO:0000313" key="6">
    <source>
        <dbReference type="EMBL" id="KAK7487252.1"/>
    </source>
</evidence>
<feature type="region of interest" description="Disordered" evidence="4">
    <location>
        <begin position="1"/>
        <end position="50"/>
    </location>
</feature>
<protein>
    <recommendedName>
        <fullName evidence="5">Novel STAND NTPase 3 domain-containing protein</fullName>
    </recommendedName>
</protein>
<dbReference type="PRINTS" id="PR01415">
    <property type="entry name" value="ANKYRIN"/>
</dbReference>
<dbReference type="InterPro" id="IPR036770">
    <property type="entry name" value="Ankyrin_rpt-contain_sf"/>
</dbReference>
<keyword evidence="2 3" id="KW-0040">ANK repeat</keyword>
<feature type="compositionally biased region" description="Polar residues" evidence="4">
    <location>
        <begin position="37"/>
        <end position="50"/>
    </location>
</feature>
<evidence type="ECO:0000256" key="3">
    <source>
        <dbReference type="PROSITE-ProRule" id="PRU00023"/>
    </source>
</evidence>
<dbReference type="Proteomes" id="UP001519460">
    <property type="component" value="Unassembled WGS sequence"/>
</dbReference>
<evidence type="ECO:0000256" key="4">
    <source>
        <dbReference type="SAM" id="MobiDB-lite"/>
    </source>
</evidence>
<feature type="domain" description="Novel STAND NTPase 3" evidence="5">
    <location>
        <begin position="146"/>
        <end position="300"/>
    </location>
</feature>
<organism evidence="6 7">
    <name type="scientific">Batillaria attramentaria</name>
    <dbReference type="NCBI Taxonomy" id="370345"/>
    <lineage>
        <taxon>Eukaryota</taxon>
        <taxon>Metazoa</taxon>
        <taxon>Spiralia</taxon>
        <taxon>Lophotrochozoa</taxon>
        <taxon>Mollusca</taxon>
        <taxon>Gastropoda</taxon>
        <taxon>Caenogastropoda</taxon>
        <taxon>Sorbeoconcha</taxon>
        <taxon>Cerithioidea</taxon>
        <taxon>Batillariidae</taxon>
        <taxon>Batillaria</taxon>
    </lineage>
</organism>
<reference evidence="6 7" key="1">
    <citation type="journal article" date="2023" name="Sci. Data">
        <title>Genome assembly of the Korean intertidal mud-creeper Batillaria attramentaria.</title>
        <authorList>
            <person name="Patra A.K."/>
            <person name="Ho P.T."/>
            <person name="Jun S."/>
            <person name="Lee S.J."/>
            <person name="Kim Y."/>
            <person name="Won Y.J."/>
        </authorList>
    </citation>
    <scope>NUCLEOTIDE SEQUENCE [LARGE SCALE GENOMIC DNA]</scope>
    <source>
        <strain evidence="6">Wonlab-2016</strain>
    </source>
</reference>
<evidence type="ECO:0000256" key="1">
    <source>
        <dbReference type="ARBA" id="ARBA00022737"/>
    </source>
</evidence>
<dbReference type="Pfam" id="PF20720">
    <property type="entry name" value="nSTAND3"/>
    <property type="match status" value="1"/>
</dbReference>
<feature type="repeat" description="ANK" evidence="3">
    <location>
        <begin position="761"/>
        <end position="793"/>
    </location>
</feature>
<dbReference type="PROSITE" id="PS50088">
    <property type="entry name" value="ANK_REPEAT"/>
    <property type="match status" value="3"/>
</dbReference>
<dbReference type="EMBL" id="JACVVK020000167">
    <property type="protein sequence ID" value="KAK7487252.1"/>
    <property type="molecule type" value="Genomic_DNA"/>
</dbReference>
<evidence type="ECO:0000313" key="7">
    <source>
        <dbReference type="Proteomes" id="UP001519460"/>
    </source>
</evidence>
<dbReference type="PROSITE" id="PS50297">
    <property type="entry name" value="ANK_REP_REGION"/>
    <property type="match status" value="3"/>
</dbReference>
<evidence type="ECO:0000256" key="2">
    <source>
        <dbReference type="ARBA" id="ARBA00023043"/>
    </source>
</evidence>